<organism evidence="1 2">
    <name type="scientific">Acorus gramineus</name>
    <name type="common">Dwarf sweet flag</name>
    <dbReference type="NCBI Taxonomy" id="55184"/>
    <lineage>
        <taxon>Eukaryota</taxon>
        <taxon>Viridiplantae</taxon>
        <taxon>Streptophyta</taxon>
        <taxon>Embryophyta</taxon>
        <taxon>Tracheophyta</taxon>
        <taxon>Spermatophyta</taxon>
        <taxon>Magnoliopsida</taxon>
        <taxon>Liliopsida</taxon>
        <taxon>Acoraceae</taxon>
        <taxon>Acorus</taxon>
    </lineage>
</organism>
<comment type="caution">
    <text evidence="1">The sequence shown here is derived from an EMBL/GenBank/DDBJ whole genome shotgun (WGS) entry which is preliminary data.</text>
</comment>
<accession>A0AAV9ACU4</accession>
<dbReference type="AlphaFoldDB" id="A0AAV9ACU4"/>
<keyword evidence="2" id="KW-1185">Reference proteome</keyword>
<gene>
    <name evidence="1" type="ORF">QJS04_geneDACA001301</name>
</gene>
<reference evidence="1" key="2">
    <citation type="submission" date="2023-06" db="EMBL/GenBank/DDBJ databases">
        <authorList>
            <person name="Ma L."/>
            <person name="Liu K.-W."/>
            <person name="Li Z."/>
            <person name="Hsiao Y.-Y."/>
            <person name="Qi Y."/>
            <person name="Fu T."/>
            <person name="Tang G."/>
            <person name="Zhang D."/>
            <person name="Sun W.-H."/>
            <person name="Liu D.-K."/>
            <person name="Li Y."/>
            <person name="Chen G.-Z."/>
            <person name="Liu X.-D."/>
            <person name="Liao X.-Y."/>
            <person name="Jiang Y.-T."/>
            <person name="Yu X."/>
            <person name="Hao Y."/>
            <person name="Huang J."/>
            <person name="Zhao X.-W."/>
            <person name="Ke S."/>
            <person name="Chen Y.-Y."/>
            <person name="Wu W.-L."/>
            <person name="Hsu J.-L."/>
            <person name="Lin Y.-F."/>
            <person name="Huang M.-D."/>
            <person name="Li C.-Y."/>
            <person name="Huang L."/>
            <person name="Wang Z.-W."/>
            <person name="Zhao X."/>
            <person name="Zhong W.-Y."/>
            <person name="Peng D.-H."/>
            <person name="Ahmad S."/>
            <person name="Lan S."/>
            <person name="Zhang J.-S."/>
            <person name="Tsai W.-C."/>
            <person name="Van De Peer Y."/>
            <person name="Liu Z.-J."/>
        </authorList>
    </citation>
    <scope>NUCLEOTIDE SEQUENCE</scope>
    <source>
        <strain evidence="1">SCP</strain>
        <tissue evidence="1">Leaves</tissue>
    </source>
</reference>
<reference evidence="1" key="1">
    <citation type="journal article" date="2023" name="Nat. Commun.">
        <title>Diploid and tetraploid genomes of Acorus and the evolution of monocots.</title>
        <authorList>
            <person name="Ma L."/>
            <person name="Liu K.W."/>
            <person name="Li Z."/>
            <person name="Hsiao Y.Y."/>
            <person name="Qi Y."/>
            <person name="Fu T."/>
            <person name="Tang G.D."/>
            <person name="Zhang D."/>
            <person name="Sun W.H."/>
            <person name="Liu D.K."/>
            <person name="Li Y."/>
            <person name="Chen G.Z."/>
            <person name="Liu X.D."/>
            <person name="Liao X.Y."/>
            <person name="Jiang Y.T."/>
            <person name="Yu X."/>
            <person name="Hao Y."/>
            <person name="Huang J."/>
            <person name="Zhao X.W."/>
            <person name="Ke S."/>
            <person name="Chen Y.Y."/>
            <person name="Wu W.L."/>
            <person name="Hsu J.L."/>
            <person name="Lin Y.F."/>
            <person name="Huang M.D."/>
            <person name="Li C.Y."/>
            <person name="Huang L."/>
            <person name="Wang Z.W."/>
            <person name="Zhao X."/>
            <person name="Zhong W.Y."/>
            <person name="Peng D.H."/>
            <person name="Ahmad S."/>
            <person name="Lan S."/>
            <person name="Zhang J.S."/>
            <person name="Tsai W.C."/>
            <person name="Van de Peer Y."/>
            <person name="Liu Z.J."/>
        </authorList>
    </citation>
    <scope>NUCLEOTIDE SEQUENCE</scope>
    <source>
        <strain evidence="1">SCP</strain>
    </source>
</reference>
<proteinExistence type="predicted"/>
<dbReference type="EMBL" id="JAUJYN010000010">
    <property type="protein sequence ID" value="KAK1261972.1"/>
    <property type="molecule type" value="Genomic_DNA"/>
</dbReference>
<evidence type="ECO:0000313" key="1">
    <source>
        <dbReference type="EMBL" id="KAK1261972.1"/>
    </source>
</evidence>
<dbReference type="Proteomes" id="UP001179952">
    <property type="component" value="Unassembled WGS sequence"/>
</dbReference>
<name>A0AAV9ACU4_ACOGR</name>
<evidence type="ECO:0000313" key="2">
    <source>
        <dbReference type="Proteomes" id="UP001179952"/>
    </source>
</evidence>
<protein>
    <submittedName>
        <fullName evidence="1">Uncharacterized protein</fullName>
    </submittedName>
</protein>
<sequence>MELDWEARSPIAGFVSGDEPAVAFSAFLFVLECDSVVPTPDCLAAGDSVVEFVTESVESDPAFTFDLASRADNSVVADFVASVFSVTEFVVDCFAELDSVAEIVVEFDFAAVDCERLLESWVLVVESIDRLALLVSLVAGVGSLASFVSAGIAEQLSCQTLLYQMMGWQILLQNLTHICDLGRVPDSGAEFVTESDLAIVDVGRVLDSVAADVLAVPVLIKEDSASAFDLPSRTDSVVVADSVAVVFSVADFVSDCFAEADSVAEVVVESDFAIVDCERVPES</sequence>